<dbReference type="Gene3D" id="3.10.129.10">
    <property type="entry name" value="Hotdog Thioesterase"/>
    <property type="match status" value="1"/>
</dbReference>
<accession>I0JR48</accession>
<dbReference type="AlphaFoldDB" id="I0JR48"/>
<dbReference type="InterPro" id="IPR029069">
    <property type="entry name" value="HotDog_dom_sf"/>
</dbReference>
<dbReference type="HOGENOM" id="CLU_101141_6_0_9"/>
<dbReference type="STRING" id="866895.HBHAL_4277"/>
<reference evidence="1 2" key="1">
    <citation type="journal article" date="2013" name="Environ. Microbiol.">
        <title>Chloride and organic osmolytes: a hybrid strategy to cope with elevated salinities by the moderately halophilic, chloride-dependent bacterium Halobacillus halophilus.</title>
        <authorList>
            <person name="Saum S.H."/>
            <person name="Pfeiffer F."/>
            <person name="Palm P."/>
            <person name="Rampp M."/>
            <person name="Schuster S.C."/>
            <person name="Muller V."/>
            <person name="Oesterhelt D."/>
        </authorList>
    </citation>
    <scope>NUCLEOTIDE SEQUENCE [LARGE SCALE GENOMIC DNA]</scope>
    <source>
        <strain evidence="2">ATCC 35676 / DSM 2266 / JCM 20832 / KCTC 3685 / LMG 17431 / NBRC 102448 / NCIMB 2269</strain>
    </source>
</reference>
<evidence type="ECO:0000313" key="1">
    <source>
        <dbReference type="EMBL" id="CCG46618.1"/>
    </source>
</evidence>
<dbReference type="PATRIC" id="fig|866895.3.peg.3312"/>
<organism evidence="1 2">
    <name type="scientific">Halobacillus halophilus (strain ATCC 35676 / DSM 2266 / JCM 20832 / KCTC 3685 / LMG 17431 / NBRC 102448 / NCIMB 2269)</name>
    <name type="common">Sporosarcina halophila</name>
    <dbReference type="NCBI Taxonomy" id="866895"/>
    <lineage>
        <taxon>Bacteria</taxon>
        <taxon>Bacillati</taxon>
        <taxon>Bacillota</taxon>
        <taxon>Bacilli</taxon>
        <taxon>Bacillales</taxon>
        <taxon>Bacillaceae</taxon>
        <taxon>Halobacillus</taxon>
    </lineage>
</organism>
<dbReference type="CDD" id="cd00586">
    <property type="entry name" value="4HBT"/>
    <property type="match status" value="1"/>
</dbReference>
<dbReference type="Pfam" id="PF13279">
    <property type="entry name" value="4HBT_2"/>
    <property type="match status" value="1"/>
</dbReference>
<evidence type="ECO:0008006" key="3">
    <source>
        <dbReference type="Google" id="ProtNLM"/>
    </source>
</evidence>
<dbReference type="EMBL" id="HE717023">
    <property type="protein sequence ID" value="CCG46618.1"/>
    <property type="molecule type" value="Genomic_DNA"/>
</dbReference>
<dbReference type="eggNOG" id="COG0824">
    <property type="taxonomic scope" value="Bacteria"/>
</dbReference>
<dbReference type="SUPFAM" id="SSF54637">
    <property type="entry name" value="Thioesterase/thiol ester dehydrase-isomerase"/>
    <property type="match status" value="1"/>
</dbReference>
<name>I0JR48_HALH3</name>
<gene>
    <name evidence="1" type="ordered locus">HBHAL_4277</name>
</gene>
<dbReference type="Proteomes" id="UP000007397">
    <property type="component" value="Chromosome"/>
</dbReference>
<dbReference type="KEGG" id="hhd:HBHAL_4277"/>
<dbReference type="RefSeq" id="WP_014644506.1">
    <property type="nucleotide sequence ID" value="NC_017668.1"/>
</dbReference>
<protein>
    <recommendedName>
        <fullName evidence="3">3-hydroxyacyl-CoA dehydrogenase</fullName>
    </recommendedName>
</protein>
<proteinExistence type="predicted"/>
<evidence type="ECO:0000313" key="2">
    <source>
        <dbReference type="Proteomes" id="UP000007397"/>
    </source>
</evidence>
<keyword evidence="2" id="KW-1185">Reference proteome</keyword>
<sequence length="156" mass="18008">MKPSFRYTKSVPAEWVDYNGHMNDAEYSRAFSLATDAFIEHVGLDEAARNQWNYTIFTLETHTCYLQEVKEKAAFDITAKILDYDSKRMHLFFTMKNEAGELVATFEEMLMGIDQTEGRGAPFPETVAATIREIYQAQDNEEYIKQAGRTIGIRRK</sequence>